<keyword evidence="3" id="KW-1185">Reference proteome</keyword>
<feature type="region of interest" description="Disordered" evidence="1">
    <location>
        <begin position="171"/>
        <end position="193"/>
    </location>
</feature>
<proteinExistence type="predicted"/>
<evidence type="ECO:0000313" key="3">
    <source>
        <dbReference type="Proteomes" id="UP001278500"/>
    </source>
</evidence>
<dbReference type="AlphaFoldDB" id="A0AAE0JJG0"/>
<gene>
    <name evidence="2" type="ORF">B0H65DRAFT_86757</name>
</gene>
<dbReference type="SUPFAM" id="SSF81631">
    <property type="entry name" value="PAP/OAS1 substrate-binding domain"/>
    <property type="match status" value="1"/>
</dbReference>
<dbReference type="EMBL" id="JAUEPP010000002">
    <property type="protein sequence ID" value="KAK3350406.1"/>
    <property type="molecule type" value="Genomic_DNA"/>
</dbReference>
<comment type="caution">
    <text evidence="2">The sequence shown here is derived from an EMBL/GenBank/DDBJ whole genome shotgun (WGS) entry which is preliminary data.</text>
</comment>
<reference evidence="2" key="2">
    <citation type="submission" date="2023-06" db="EMBL/GenBank/DDBJ databases">
        <authorList>
            <consortium name="Lawrence Berkeley National Laboratory"/>
            <person name="Haridas S."/>
            <person name="Hensen N."/>
            <person name="Bonometti L."/>
            <person name="Westerberg I."/>
            <person name="Brannstrom I.O."/>
            <person name="Guillou S."/>
            <person name="Cros-Aarteil S."/>
            <person name="Calhoun S."/>
            <person name="Kuo A."/>
            <person name="Mondo S."/>
            <person name="Pangilinan J."/>
            <person name="Riley R."/>
            <person name="Labutti K."/>
            <person name="Andreopoulos B."/>
            <person name="Lipzen A."/>
            <person name="Chen C."/>
            <person name="Yanf M."/>
            <person name="Daum C."/>
            <person name="Ng V."/>
            <person name="Clum A."/>
            <person name="Steindorff A."/>
            <person name="Ohm R."/>
            <person name="Martin F."/>
            <person name="Silar P."/>
            <person name="Natvig D."/>
            <person name="Lalanne C."/>
            <person name="Gautier V."/>
            <person name="Ament-Velasquez S.L."/>
            <person name="Kruys A."/>
            <person name="Hutchinson M.I."/>
            <person name="Powell A.J."/>
            <person name="Barry K."/>
            <person name="Miller A.N."/>
            <person name="Grigoriev I.V."/>
            <person name="Debuchy R."/>
            <person name="Gladieux P."/>
            <person name="Thoren M.H."/>
            <person name="Johannesson H."/>
        </authorList>
    </citation>
    <scope>NUCLEOTIDE SEQUENCE</scope>
    <source>
        <strain evidence="2">CBS 560.94</strain>
    </source>
</reference>
<evidence type="ECO:0000313" key="2">
    <source>
        <dbReference type="EMBL" id="KAK3350406.1"/>
    </source>
</evidence>
<name>A0AAE0JJG0_9PEZI</name>
<sequence>MISPPLFPVPLNDLSHRYFELVAIECSPFFPFLNDYLKRTVPDLAVFRQAHRAVRSWAKGRGVYAQRFGRRRRSSCRTWRCRSRRASDATANNKSWGKCKKLNDRPNDVKNDKFADLSYHWHPGILLSVLLSQINTLTGLGHLTSVSKYRIHRRYAQLDMSMPGDWCKHPLTTGMNKSRESDGTVKHKGQRRRGVTSWPINLRGIRDMERTE</sequence>
<accession>A0AAE0JJG0</accession>
<organism evidence="2 3">
    <name type="scientific">Neurospora tetraspora</name>
    <dbReference type="NCBI Taxonomy" id="94610"/>
    <lineage>
        <taxon>Eukaryota</taxon>
        <taxon>Fungi</taxon>
        <taxon>Dikarya</taxon>
        <taxon>Ascomycota</taxon>
        <taxon>Pezizomycotina</taxon>
        <taxon>Sordariomycetes</taxon>
        <taxon>Sordariomycetidae</taxon>
        <taxon>Sordariales</taxon>
        <taxon>Sordariaceae</taxon>
        <taxon>Neurospora</taxon>
    </lineage>
</organism>
<dbReference type="Gene3D" id="1.10.1410.10">
    <property type="match status" value="1"/>
</dbReference>
<dbReference type="RefSeq" id="XP_062683701.1">
    <property type="nucleotide sequence ID" value="XM_062831502.1"/>
</dbReference>
<reference evidence="2" key="1">
    <citation type="journal article" date="2023" name="Mol. Phylogenet. Evol.">
        <title>Genome-scale phylogeny and comparative genomics of the fungal order Sordariales.</title>
        <authorList>
            <person name="Hensen N."/>
            <person name="Bonometti L."/>
            <person name="Westerberg I."/>
            <person name="Brannstrom I.O."/>
            <person name="Guillou S."/>
            <person name="Cros-Aarteil S."/>
            <person name="Calhoun S."/>
            <person name="Haridas S."/>
            <person name="Kuo A."/>
            <person name="Mondo S."/>
            <person name="Pangilinan J."/>
            <person name="Riley R."/>
            <person name="LaButti K."/>
            <person name="Andreopoulos B."/>
            <person name="Lipzen A."/>
            <person name="Chen C."/>
            <person name="Yan M."/>
            <person name="Daum C."/>
            <person name="Ng V."/>
            <person name="Clum A."/>
            <person name="Steindorff A."/>
            <person name="Ohm R.A."/>
            <person name="Martin F."/>
            <person name="Silar P."/>
            <person name="Natvig D.O."/>
            <person name="Lalanne C."/>
            <person name="Gautier V."/>
            <person name="Ament-Velasquez S.L."/>
            <person name="Kruys A."/>
            <person name="Hutchinson M.I."/>
            <person name="Powell A.J."/>
            <person name="Barry K."/>
            <person name="Miller A.N."/>
            <person name="Grigoriev I.V."/>
            <person name="Debuchy R."/>
            <person name="Gladieux P."/>
            <person name="Hiltunen Thoren M."/>
            <person name="Johannesson H."/>
        </authorList>
    </citation>
    <scope>NUCLEOTIDE SEQUENCE</scope>
    <source>
        <strain evidence="2">CBS 560.94</strain>
    </source>
</reference>
<protein>
    <submittedName>
        <fullName evidence="2">Uncharacterized protein</fullName>
    </submittedName>
</protein>
<dbReference type="GeneID" id="87868656"/>
<evidence type="ECO:0000256" key="1">
    <source>
        <dbReference type="SAM" id="MobiDB-lite"/>
    </source>
</evidence>
<dbReference type="Proteomes" id="UP001278500">
    <property type="component" value="Unassembled WGS sequence"/>
</dbReference>